<evidence type="ECO:0000313" key="2">
    <source>
        <dbReference type="EMBL" id="OMJ72210.1"/>
    </source>
</evidence>
<reference evidence="2 3" key="1">
    <citation type="submission" date="2016-11" db="EMBL/GenBank/DDBJ databases">
        <title>The macronuclear genome of Stentor coeruleus: a giant cell with tiny introns.</title>
        <authorList>
            <person name="Slabodnick M."/>
            <person name="Ruby J.G."/>
            <person name="Reiff S.B."/>
            <person name="Swart E.C."/>
            <person name="Gosai S."/>
            <person name="Prabakaran S."/>
            <person name="Witkowska E."/>
            <person name="Larue G.E."/>
            <person name="Fisher S."/>
            <person name="Freeman R.M."/>
            <person name="Gunawardena J."/>
            <person name="Chu W."/>
            <person name="Stover N.A."/>
            <person name="Gregory B.D."/>
            <person name="Nowacki M."/>
            <person name="Derisi J."/>
            <person name="Roy S.W."/>
            <person name="Marshall W.F."/>
            <person name="Sood P."/>
        </authorList>
    </citation>
    <scope>NUCLEOTIDE SEQUENCE [LARGE SCALE GENOMIC DNA]</scope>
    <source>
        <strain evidence="2">WM001</strain>
    </source>
</reference>
<dbReference type="EMBL" id="MPUH01000920">
    <property type="protein sequence ID" value="OMJ72210.1"/>
    <property type="molecule type" value="Genomic_DNA"/>
</dbReference>
<keyword evidence="3" id="KW-1185">Reference proteome</keyword>
<feature type="region of interest" description="Disordered" evidence="1">
    <location>
        <begin position="1"/>
        <end position="28"/>
    </location>
</feature>
<dbReference type="AlphaFoldDB" id="A0A1R2B6F2"/>
<protein>
    <submittedName>
        <fullName evidence="2">Uncharacterized protein</fullName>
    </submittedName>
</protein>
<comment type="caution">
    <text evidence="2">The sequence shown here is derived from an EMBL/GenBank/DDBJ whole genome shotgun (WGS) entry which is preliminary data.</text>
</comment>
<accession>A0A1R2B6F2</accession>
<dbReference type="Proteomes" id="UP000187209">
    <property type="component" value="Unassembled WGS sequence"/>
</dbReference>
<gene>
    <name evidence="2" type="ORF">SteCoe_29385</name>
</gene>
<evidence type="ECO:0000313" key="3">
    <source>
        <dbReference type="Proteomes" id="UP000187209"/>
    </source>
</evidence>
<evidence type="ECO:0000256" key="1">
    <source>
        <dbReference type="SAM" id="MobiDB-lite"/>
    </source>
</evidence>
<proteinExistence type="predicted"/>
<sequence>MSITKDHQKLNKLNKGTPVNPFPQINSKKKKPPLLIKLHQTRKSFPDYPEAYMVNAKTDTFNNKIHTRESLPPISQIDHIRKRKFKYLSPKFKMNLKNIRPLFEQDRRTSQLVNISIESLNNNEQETETEVDLVYRIKVITKKFQRS</sequence>
<name>A0A1R2B6F2_9CILI</name>
<organism evidence="2 3">
    <name type="scientific">Stentor coeruleus</name>
    <dbReference type="NCBI Taxonomy" id="5963"/>
    <lineage>
        <taxon>Eukaryota</taxon>
        <taxon>Sar</taxon>
        <taxon>Alveolata</taxon>
        <taxon>Ciliophora</taxon>
        <taxon>Postciliodesmatophora</taxon>
        <taxon>Heterotrichea</taxon>
        <taxon>Heterotrichida</taxon>
        <taxon>Stentoridae</taxon>
        <taxon>Stentor</taxon>
    </lineage>
</organism>